<evidence type="ECO:0000259" key="5">
    <source>
        <dbReference type="Pfam" id="PF17210"/>
    </source>
</evidence>
<comment type="subcellular location">
    <subcellularLocation>
        <location evidence="1">Secreted</location>
    </subcellularLocation>
</comment>
<gene>
    <name evidence="6" type="ORF">Leucomu_00755</name>
</gene>
<organism evidence="6 7">
    <name type="scientific">Leucobacter muris</name>
    <dbReference type="NCBI Taxonomy" id="1935379"/>
    <lineage>
        <taxon>Bacteria</taxon>
        <taxon>Bacillati</taxon>
        <taxon>Actinomycetota</taxon>
        <taxon>Actinomycetes</taxon>
        <taxon>Micrococcales</taxon>
        <taxon>Microbacteriaceae</taxon>
        <taxon>Leucobacter</taxon>
    </lineage>
</organism>
<keyword evidence="7" id="KW-1185">Reference proteome</keyword>
<dbReference type="Proteomes" id="UP000285768">
    <property type="component" value="Chromosome"/>
</dbReference>
<dbReference type="RefSeq" id="WP_128386023.1">
    <property type="nucleotide sequence ID" value="NZ_CP035037.1"/>
</dbReference>
<feature type="signal peptide" evidence="4">
    <location>
        <begin position="1"/>
        <end position="42"/>
    </location>
</feature>
<evidence type="ECO:0000313" key="7">
    <source>
        <dbReference type="Proteomes" id="UP000285768"/>
    </source>
</evidence>
<keyword evidence="3 4" id="KW-0732">Signal</keyword>
<proteinExistence type="predicted"/>
<reference evidence="6 7" key="1">
    <citation type="submission" date="2019-01" db="EMBL/GenBank/DDBJ databases">
        <title>Leucobacter muris sp. nov. isolated from the nose of a laboratory mouse.</title>
        <authorList>
            <person name="Benga L."/>
            <person name="Sproeer C."/>
            <person name="Schumann P."/>
            <person name="Verbarg S."/>
            <person name="Bunk B."/>
            <person name="Engelhardt E."/>
            <person name="Benten P.M."/>
            <person name="Sager M."/>
        </authorList>
    </citation>
    <scope>NUCLEOTIDE SEQUENCE [LARGE SCALE GENOMIC DNA]</scope>
    <source>
        <strain evidence="6 7">DSM 101948</strain>
    </source>
</reference>
<evidence type="ECO:0000313" key="6">
    <source>
        <dbReference type="EMBL" id="QAB16662.1"/>
    </source>
</evidence>
<dbReference type="InterPro" id="IPR033764">
    <property type="entry name" value="Sdr_B"/>
</dbReference>
<evidence type="ECO:0000256" key="1">
    <source>
        <dbReference type="ARBA" id="ARBA00004613"/>
    </source>
</evidence>
<dbReference type="EMBL" id="CP035037">
    <property type="protein sequence ID" value="QAB16662.1"/>
    <property type="molecule type" value="Genomic_DNA"/>
</dbReference>
<evidence type="ECO:0000256" key="2">
    <source>
        <dbReference type="ARBA" id="ARBA00022525"/>
    </source>
</evidence>
<dbReference type="Gene3D" id="2.60.40.10">
    <property type="entry name" value="Immunoglobulins"/>
    <property type="match status" value="1"/>
</dbReference>
<name>A0ABX5QC67_9MICO</name>
<dbReference type="SUPFAM" id="SSF117074">
    <property type="entry name" value="Hypothetical protein PA1324"/>
    <property type="match status" value="1"/>
</dbReference>
<feature type="domain" description="SD-repeat containing protein B" evidence="5">
    <location>
        <begin position="925"/>
        <end position="1010"/>
    </location>
</feature>
<sequence length="1092" mass="113990">MRAVGVGRESRRAVVRRVLSGVAAAAVVAGGLVAVSAPGATAAPGPNPYTDVRVTKKYDGTGHGTDAASFVNTANGFSPGDDGPSDGVVSSGDVVGYEVELKFQAGPKRTVAVSMGSAAYLRWSEGKAEFCAPVPGVSVQVSGNSCLFTIEEGAAASVTRTLLMTASDAQGLARTEQKFPVSVGISGQSPYASVETEAVTVVSAPQADLTIRPSAQLYAYEGAASGGFTITPRALKREGFSPVKGVSTGMQWEARVNVSAFPEGTTWRLGTQAVTPVDGWLTLKYSGERQLNFTVPGGWPEQDEGSTAVYDVWMEVPGSAFRSTDYLNNGDGWQPGTGKPQSWSTYDPKTGSIGGTPYPNNDYSAARVYRPIPASGELFSKRVAYPYTGSQSKFEPGNMQWAAASSTGYSNAGSPWQLAAGAQFRQELSVLTTAIEVGPGDPAPQIVVADEWDPGLQRVDGFVNVTGPDGTPVDPASYRIFWSTTETGDPIADASVTQGWVEQEEAPAGGRAIRVVFAEGALPVHDQAGAGAFTVTVPAKIRESVKPGDGPVVQDVMRARVGDGDIAGVTGAVQVVFPVIPTLQVEHTVANPQTPPGSTASYRVRARVVNPPIPAAGFAARVEVEADRCVTDPVSTNPAWQLTVIPAEPGPSGRVCGDPESTPARLVFTPAEGLIAGSYQDWNKTATLPDITYDAKATYTARDTIVSAATFSLDGAEQVLPASAEARSTVPEQLTAAARVSVVTPQQEIEEPLTWRVDLAATLNGTGHTETVIALPRNGDGAAYQSQVPNWTASPKTSSFQGSLALTGAGFGVEDTTDGAEVFFTVTANPTLNPGDPNSVWHPVSQAGQGGVPPLAGATALKVRQPANGAGENAALNVTLQPTGNRQGNNYLLWAGRTITDTGVEAAPVPWPARAQVVMASASGTVWNDVNNDAVMHATEPKVQGASVGLYRVVNGVIEDAPVRTAVTNATGYYSFTGLVHGDYVTRVDQRGPNLPAHLTSYYGQDLAVDPTFSFINRRFANAAEQSTVFTLAMGGAQNGVNYGFHAAEPKVDIDKNEASLACNDTTGVCDVAWQLTLTNLGNTRDCLNNGV</sequence>
<dbReference type="InterPro" id="IPR013783">
    <property type="entry name" value="Ig-like_fold"/>
</dbReference>
<protein>
    <recommendedName>
        <fullName evidence="5">SD-repeat containing protein B domain-containing protein</fullName>
    </recommendedName>
</protein>
<keyword evidence="2" id="KW-0964">Secreted</keyword>
<evidence type="ECO:0000256" key="3">
    <source>
        <dbReference type="ARBA" id="ARBA00022729"/>
    </source>
</evidence>
<accession>A0ABX5QC67</accession>
<evidence type="ECO:0000256" key="4">
    <source>
        <dbReference type="SAM" id="SignalP"/>
    </source>
</evidence>
<feature type="chain" id="PRO_5045501416" description="SD-repeat containing protein B domain-containing protein" evidence="4">
    <location>
        <begin position="43"/>
        <end position="1092"/>
    </location>
</feature>
<dbReference type="Pfam" id="PF17210">
    <property type="entry name" value="SdrD_B"/>
    <property type="match status" value="1"/>
</dbReference>